<dbReference type="InterPro" id="IPR010982">
    <property type="entry name" value="Lambda_DNA-bd_dom_sf"/>
</dbReference>
<dbReference type="Gene3D" id="1.10.260.40">
    <property type="entry name" value="lambda repressor-like DNA-binding domains"/>
    <property type="match status" value="1"/>
</dbReference>
<protein>
    <submittedName>
        <fullName evidence="5">DNA-binding transcriptional regulator, LacI/PurR family</fullName>
    </submittedName>
</protein>
<keyword evidence="6" id="KW-1185">Reference proteome</keyword>
<gene>
    <name evidence="5" type="ORF">SAMN05216361_1815</name>
</gene>
<dbReference type="GO" id="GO:0000976">
    <property type="term" value="F:transcription cis-regulatory region binding"/>
    <property type="evidence" value="ECO:0007669"/>
    <property type="project" value="TreeGrafter"/>
</dbReference>
<dbReference type="Pfam" id="PF00356">
    <property type="entry name" value="LacI"/>
    <property type="match status" value="1"/>
</dbReference>
<dbReference type="PROSITE" id="PS50932">
    <property type="entry name" value="HTH_LACI_2"/>
    <property type="match status" value="1"/>
</dbReference>
<dbReference type="SMART" id="SM00354">
    <property type="entry name" value="HTH_LACI"/>
    <property type="match status" value="1"/>
</dbReference>
<dbReference type="InterPro" id="IPR028082">
    <property type="entry name" value="Peripla_BP_I"/>
</dbReference>
<dbReference type="PANTHER" id="PTHR30146">
    <property type="entry name" value="LACI-RELATED TRANSCRIPTIONAL REPRESSOR"/>
    <property type="match status" value="1"/>
</dbReference>
<evidence type="ECO:0000256" key="1">
    <source>
        <dbReference type="ARBA" id="ARBA00023015"/>
    </source>
</evidence>
<keyword evidence="2 5" id="KW-0238">DNA-binding</keyword>
<keyword evidence="3" id="KW-0804">Transcription</keyword>
<dbReference type="SUPFAM" id="SSF53822">
    <property type="entry name" value="Periplasmic binding protein-like I"/>
    <property type="match status" value="1"/>
</dbReference>
<sequence length="345" mass="37431">MKNKATSFDIAHMAGVSQSTVSRALNDSPLVNIETRRKVQEIARQLNYKVDKNASNLRRQRSSTIALLLFEDPTSDDSMINPFFLSMLGSITKASASRGYDLLVSFQNLDSDWHAEFEDSHKADGIILLGYGDYRSYEGKLTQLQEQGTHIMRWGAPVAEYPGISIGCDNFQGGKDVTEHVLSLRQGNFAFIGDVGDKAPEFQARYEGYLQALEQHSGTSVASVQIDAISAESAGIDAAQQLLERHTPLPDAIVCAADIIAVGVLKTLKAAGVQVPADVAVVGFDNIQLSAFTTPSLTTVQQNTIQAGEALVENLLRAIEGEQTTDYLMPATLIVRQSCGCESNE</sequence>
<dbReference type="SUPFAM" id="SSF47413">
    <property type="entry name" value="lambda repressor-like DNA-binding domains"/>
    <property type="match status" value="1"/>
</dbReference>
<dbReference type="CDD" id="cd01392">
    <property type="entry name" value="HTH_LacI"/>
    <property type="match status" value="1"/>
</dbReference>
<organism evidence="5 6">
    <name type="scientific">Marisediminitalea aggregata</name>
    <dbReference type="NCBI Taxonomy" id="634436"/>
    <lineage>
        <taxon>Bacteria</taxon>
        <taxon>Pseudomonadati</taxon>
        <taxon>Pseudomonadota</taxon>
        <taxon>Gammaproteobacteria</taxon>
        <taxon>Alteromonadales</taxon>
        <taxon>Alteromonadaceae</taxon>
        <taxon>Marisediminitalea</taxon>
    </lineage>
</organism>
<evidence type="ECO:0000256" key="3">
    <source>
        <dbReference type="ARBA" id="ARBA00023163"/>
    </source>
</evidence>
<evidence type="ECO:0000259" key="4">
    <source>
        <dbReference type="PROSITE" id="PS50932"/>
    </source>
</evidence>
<dbReference type="EMBL" id="FQWD01000003">
    <property type="protein sequence ID" value="SHG31969.1"/>
    <property type="molecule type" value="Genomic_DNA"/>
</dbReference>
<keyword evidence="1" id="KW-0805">Transcription regulation</keyword>
<dbReference type="Proteomes" id="UP000184520">
    <property type="component" value="Unassembled WGS sequence"/>
</dbReference>
<name>A0A1M5IVA0_9ALTE</name>
<dbReference type="Pfam" id="PF13377">
    <property type="entry name" value="Peripla_BP_3"/>
    <property type="match status" value="1"/>
</dbReference>
<dbReference type="Gene3D" id="3.40.50.2300">
    <property type="match status" value="2"/>
</dbReference>
<dbReference type="STRING" id="634436.SAMN05216361_1815"/>
<feature type="domain" description="HTH lacI-type" evidence="4">
    <location>
        <begin position="5"/>
        <end position="59"/>
    </location>
</feature>
<evidence type="ECO:0000256" key="2">
    <source>
        <dbReference type="ARBA" id="ARBA00023125"/>
    </source>
</evidence>
<evidence type="ECO:0000313" key="5">
    <source>
        <dbReference type="EMBL" id="SHG31969.1"/>
    </source>
</evidence>
<proteinExistence type="predicted"/>
<dbReference type="RefSeq" id="WP_073321272.1">
    <property type="nucleotide sequence ID" value="NZ_FQWD01000003.1"/>
</dbReference>
<dbReference type="PANTHER" id="PTHR30146:SF120">
    <property type="entry name" value="ALANINE RACEMASE"/>
    <property type="match status" value="1"/>
</dbReference>
<dbReference type="OrthoDB" id="5681588at2"/>
<reference evidence="6" key="1">
    <citation type="submission" date="2016-11" db="EMBL/GenBank/DDBJ databases">
        <authorList>
            <person name="Varghese N."/>
            <person name="Submissions S."/>
        </authorList>
    </citation>
    <scope>NUCLEOTIDE SEQUENCE [LARGE SCALE GENOMIC DNA]</scope>
    <source>
        <strain evidence="6">CGMCC 1.8995</strain>
    </source>
</reference>
<dbReference type="GO" id="GO:0003700">
    <property type="term" value="F:DNA-binding transcription factor activity"/>
    <property type="evidence" value="ECO:0007669"/>
    <property type="project" value="TreeGrafter"/>
</dbReference>
<accession>A0A1M5IVA0</accession>
<evidence type="ECO:0000313" key="6">
    <source>
        <dbReference type="Proteomes" id="UP000184520"/>
    </source>
</evidence>
<dbReference type="InterPro" id="IPR000843">
    <property type="entry name" value="HTH_LacI"/>
</dbReference>
<dbReference type="AlphaFoldDB" id="A0A1M5IVA0"/>
<dbReference type="InterPro" id="IPR046335">
    <property type="entry name" value="LacI/GalR-like_sensor"/>
</dbReference>